<evidence type="ECO:0000256" key="1">
    <source>
        <dbReference type="SAM" id="MobiDB-lite"/>
    </source>
</evidence>
<comment type="caution">
    <text evidence="2">The sequence shown here is derived from an EMBL/GenBank/DDBJ whole genome shotgun (WGS) entry which is preliminary data.</text>
</comment>
<feature type="compositionally biased region" description="Low complexity" evidence="1">
    <location>
        <begin position="59"/>
        <end position="76"/>
    </location>
</feature>
<dbReference type="EMBL" id="BNDW01000107">
    <property type="protein sequence ID" value="GHI26932.1"/>
    <property type="molecule type" value="Genomic_DNA"/>
</dbReference>
<keyword evidence="3" id="KW-1185">Reference proteome</keyword>
<feature type="compositionally biased region" description="Basic residues" evidence="1">
    <location>
        <begin position="148"/>
        <end position="159"/>
    </location>
</feature>
<protein>
    <submittedName>
        <fullName evidence="2">Uncharacterized protein</fullName>
    </submittedName>
</protein>
<name>A0ABQ3PPI2_9ACTN</name>
<gene>
    <name evidence="2" type="ORF">Shyd_83030</name>
</gene>
<sequence>MTRKTHPHSWEVLLRIAELIYRHKVGVVVERGTPETSWGPLAVYAAEAGIPHPAVHPASAAARTASAAGGHTHATPRQSRINERPFRHEHRGKEFGFLVVEDYERMSPTNTPTWTGTTRSTTWTTNPPTPAEELLRGRPDAQDQRAFPVHHRSAHHPRHLPLPPGDLSRRNTPRPC</sequence>
<feature type="compositionally biased region" description="Low complexity" evidence="1">
    <location>
        <begin position="109"/>
        <end position="126"/>
    </location>
</feature>
<reference evidence="2" key="1">
    <citation type="submission" date="2024-05" db="EMBL/GenBank/DDBJ databases">
        <title>Whole genome shotgun sequence of Streptomyces hydrogenans NBRC 13475.</title>
        <authorList>
            <person name="Komaki H."/>
            <person name="Tamura T."/>
        </authorList>
    </citation>
    <scope>NUCLEOTIDE SEQUENCE</scope>
    <source>
        <strain evidence="2">NBRC 13475</strain>
    </source>
</reference>
<proteinExistence type="predicted"/>
<dbReference type="Proteomes" id="UP001052739">
    <property type="component" value="Unassembled WGS sequence"/>
</dbReference>
<evidence type="ECO:0000313" key="3">
    <source>
        <dbReference type="Proteomes" id="UP001052739"/>
    </source>
</evidence>
<evidence type="ECO:0000313" key="2">
    <source>
        <dbReference type="EMBL" id="GHI26932.1"/>
    </source>
</evidence>
<accession>A0ABQ3PPI2</accession>
<feature type="compositionally biased region" description="Basic and acidic residues" evidence="1">
    <location>
        <begin position="133"/>
        <end position="143"/>
    </location>
</feature>
<organism evidence="2 3">
    <name type="scientific">Streptomyces hydrogenans</name>
    <dbReference type="NCBI Taxonomy" id="1873719"/>
    <lineage>
        <taxon>Bacteria</taxon>
        <taxon>Bacillati</taxon>
        <taxon>Actinomycetota</taxon>
        <taxon>Actinomycetes</taxon>
        <taxon>Kitasatosporales</taxon>
        <taxon>Streptomycetaceae</taxon>
        <taxon>Streptomyces</taxon>
    </lineage>
</organism>
<feature type="region of interest" description="Disordered" evidence="1">
    <location>
        <begin position="59"/>
        <end position="88"/>
    </location>
</feature>
<feature type="region of interest" description="Disordered" evidence="1">
    <location>
        <begin position="109"/>
        <end position="176"/>
    </location>
</feature>